<evidence type="ECO:0000313" key="2">
    <source>
        <dbReference type="EMBL" id="GBP51418.1"/>
    </source>
</evidence>
<dbReference type="Proteomes" id="UP000299102">
    <property type="component" value="Unassembled WGS sequence"/>
</dbReference>
<name>A0A4C1WJ24_EUMVA</name>
<gene>
    <name evidence="2" type="ORF">EVAR_37254_1</name>
</gene>
<dbReference type="AlphaFoldDB" id="A0A4C1WJ24"/>
<feature type="compositionally biased region" description="Basic and acidic residues" evidence="1">
    <location>
        <begin position="37"/>
        <end position="52"/>
    </location>
</feature>
<feature type="region of interest" description="Disordered" evidence="1">
    <location>
        <begin position="37"/>
        <end position="62"/>
    </location>
</feature>
<dbReference type="EMBL" id="BGZK01000581">
    <property type="protein sequence ID" value="GBP51418.1"/>
    <property type="molecule type" value="Genomic_DNA"/>
</dbReference>
<comment type="caution">
    <text evidence="2">The sequence shown here is derived from an EMBL/GenBank/DDBJ whole genome shotgun (WGS) entry which is preliminary data.</text>
</comment>
<proteinExistence type="predicted"/>
<accession>A0A4C1WJ24</accession>
<evidence type="ECO:0000256" key="1">
    <source>
        <dbReference type="SAM" id="MobiDB-lite"/>
    </source>
</evidence>
<protein>
    <submittedName>
        <fullName evidence="2">Uncharacterized protein</fullName>
    </submittedName>
</protein>
<reference evidence="2 3" key="1">
    <citation type="journal article" date="2019" name="Commun. Biol.">
        <title>The bagworm genome reveals a unique fibroin gene that provides high tensile strength.</title>
        <authorList>
            <person name="Kono N."/>
            <person name="Nakamura H."/>
            <person name="Ohtoshi R."/>
            <person name="Tomita M."/>
            <person name="Numata K."/>
            <person name="Arakawa K."/>
        </authorList>
    </citation>
    <scope>NUCLEOTIDE SEQUENCE [LARGE SCALE GENOMIC DNA]</scope>
</reference>
<sequence length="75" mass="8309">MTARHLPLGLNKGASSVVLAVVLMCERYGLREVAQEAIARTDKSRSPSDRRSPRAPRAKGVIRSALRGGRRRLWV</sequence>
<keyword evidence="3" id="KW-1185">Reference proteome</keyword>
<evidence type="ECO:0000313" key="3">
    <source>
        <dbReference type="Proteomes" id="UP000299102"/>
    </source>
</evidence>
<organism evidence="2 3">
    <name type="scientific">Eumeta variegata</name>
    <name type="common">Bagworm moth</name>
    <name type="synonym">Eumeta japonica</name>
    <dbReference type="NCBI Taxonomy" id="151549"/>
    <lineage>
        <taxon>Eukaryota</taxon>
        <taxon>Metazoa</taxon>
        <taxon>Ecdysozoa</taxon>
        <taxon>Arthropoda</taxon>
        <taxon>Hexapoda</taxon>
        <taxon>Insecta</taxon>
        <taxon>Pterygota</taxon>
        <taxon>Neoptera</taxon>
        <taxon>Endopterygota</taxon>
        <taxon>Lepidoptera</taxon>
        <taxon>Glossata</taxon>
        <taxon>Ditrysia</taxon>
        <taxon>Tineoidea</taxon>
        <taxon>Psychidae</taxon>
        <taxon>Oiketicinae</taxon>
        <taxon>Eumeta</taxon>
    </lineage>
</organism>